<keyword evidence="5 9" id="KW-0812">Transmembrane</keyword>
<evidence type="ECO:0000256" key="4">
    <source>
        <dbReference type="ARBA" id="ARBA00022475"/>
    </source>
</evidence>
<protein>
    <recommendedName>
        <fullName evidence="9">Branched-chain amino acid transport system carrier protein</fullName>
    </recommendedName>
</protein>
<feature type="transmembrane region" description="Helical" evidence="9">
    <location>
        <begin position="82"/>
        <end position="99"/>
    </location>
</feature>
<reference evidence="10 11" key="1">
    <citation type="submission" date="2016-10" db="EMBL/GenBank/DDBJ databases">
        <authorList>
            <person name="de Groot N.N."/>
        </authorList>
    </citation>
    <scope>NUCLEOTIDE SEQUENCE [LARGE SCALE GENOMIC DNA]</scope>
    <source>
        <strain evidence="10 11">LMG 24775</strain>
    </source>
</reference>
<sequence>MQTLKTRDLIALGFMTFALFLGAGNIIFPPMVGQGAGEHAAAAATGFLLTGVGLPLLTVVALARVGGGMDALTSPVGRKAGMVLGLLIYLILGPLFATPRTATVSFEMGFAPFMGHSSTALFIYSAVYFALVMGLSLFPGKLIDNIGKLITPVLILALVVLGAAAVLLPAGEATRASGEYLVSPLTEGFLEGYQTMDALGALAFGIVIVNAIRDRGISDTGLQTRYAIVAGVIAAVGLGMVYLSLIHLGATSQSIAPQAQTGVLILTRYVDHTFGPIGSLLLAVVISLACLTTAVGLVSACGAYFSQMLRLPYRAVVVAIGLACILVSNQGLAQLIAVSGPVLVGIYPLAIALVVLSLLSGLWRNAQRVFAPVLAVALLFGLIDAARAAGWQDWLPAFLNSLPGNGMGWALPVAATLVLAALHDRLRPAPAAAFKPS</sequence>
<feature type="transmembrane region" description="Helical" evidence="9">
    <location>
        <begin position="191"/>
        <end position="212"/>
    </location>
</feature>
<dbReference type="GeneID" id="94690638"/>
<evidence type="ECO:0000256" key="3">
    <source>
        <dbReference type="ARBA" id="ARBA00022448"/>
    </source>
</evidence>
<evidence type="ECO:0000256" key="7">
    <source>
        <dbReference type="ARBA" id="ARBA00022989"/>
    </source>
</evidence>
<dbReference type="InterPro" id="IPR004685">
    <property type="entry name" value="Brnchd-chn_aa_trnsp_Livcs"/>
</dbReference>
<keyword evidence="6 9" id="KW-0029">Amino-acid transport</keyword>
<keyword evidence="8 9" id="KW-0472">Membrane</keyword>
<dbReference type="GO" id="GO:0015188">
    <property type="term" value="F:L-isoleucine transmembrane transporter activity"/>
    <property type="evidence" value="ECO:0007669"/>
    <property type="project" value="TreeGrafter"/>
</dbReference>
<dbReference type="RefSeq" id="WP_074921130.1">
    <property type="nucleotide sequence ID" value="NZ_CP141274.1"/>
</dbReference>
<accession>A0A1H3GZR9</accession>
<feature type="transmembrane region" description="Helical" evidence="9">
    <location>
        <begin position="9"/>
        <end position="28"/>
    </location>
</feature>
<dbReference type="PANTHER" id="PTHR30588">
    <property type="entry name" value="BRANCHED-CHAIN AMINO ACID TRANSPORT SYSTEM 2 CARRIER PROTEIN"/>
    <property type="match status" value="1"/>
</dbReference>
<dbReference type="EMBL" id="FNPE01000002">
    <property type="protein sequence ID" value="SDY08435.1"/>
    <property type="molecule type" value="Genomic_DNA"/>
</dbReference>
<evidence type="ECO:0000256" key="1">
    <source>
        <dbReference type="ARBA" id="ARBA00004651"/>
    </source>
</evidence>
<comment type="subcellular location">
    <subcellularLocation>
        <location evidence="9">Cell inner membrane</location>
        <topology evidence="9">Multi-pass membrane protein</topology>
    </subcellularLocation>
    <subcellularLocation>
        <location evidence="1">Cell membrane</location>
        <topology evidence="1">Multi-pass membrane protein</topology>
    </subcellularLocation>
</comment>
<gene>
    <name evidence="10" type="ORF">SAMN05421547_102414</name>
</gene>
<comment type="similarity">
    <text evidence="2 9">Belongs to the branched chain amino acid transporter family.</text>
</comment>
<dbReference type="Proteomes" id="UP000183417">
    <property type="component" value="Unassembled WGS sequence"/>
</dbReference>
<proteinExistence type="inferred from homology"/>
<evidence type="ECO:0000256" key="6">
    <source>
        <dbReference type="ARBA" id="ARBA00022970"/>
    </source>
</evidence>
<feature type="transmembrane region" description="Helical" evidence="9">
    <location>
        <begin position="119"/>
        <end position="138"/>
    </location>
</feature>
<feature type="transmembrane region" description="Helical" evidence="9">
    <location>
        <begin position="224"/>
        <end position="245"/>
    </location>
</feature>
<dbReference type="Pfam" id="PF05525">
    <property type="entry name" value="Branch_AA_trans"/>
    <property type="match status" value="1"/>
</dbReference>
<dbReference type="GO" id="GO:0015190">
    <property type="term" value="F:L-leucine transmembrane transporter activity"/>
    <property type="evidence" value="ECO:0007669"/>
    <property type="project" value="TreeGrafter"/>
</dbReference>
<dbReference type="GO" id="GO:0015818">
    <property type="term" value="P:isoleucine transport"/>
    <property type="evidence" value="ECO:0007669"/>
    <property type="project" value="TreeGrafter"/>
</dbReference>
<dbReference type="GO" id="GO:0005304">
    <property type="term" value="F:L-valine transmembrane transporter activity"/>
    <property type="evidence" value="ECO:0007669"/>
    <property type="project" value="TreeGrafter"/>
</dbReference>
<evidence type="ECO:0000313" key="11">
    <source>
        <dbReference type="Proteomes" id="UP000183417"/>
    </source>
</evidence>
<evidence type="ECO:0000256" key="9">
    <source>
        <dbReference type="RuleBase" id="RU362122"/>
    </source>
</evidence>
<feature type="transmembrane region" description="Helical" evidence="9">
    <location>
        <begin position="150"/>
        <end position="171"/>
    </location>
</feature>
<dbReference type="GO" id="GO:0005886">
    <property type="term" value="C:plasma membrane"/>
    <property type="evidence" value="ECO:0007669"/>
    <property type="project" value="UniProtKB-SubCell"/>
</dbReference>
<evidence type="ECO:0000256" key="2">
    <source>
        <dbReference type="ARBA" id="ARBA00008540"/>
    </source>
</evidence>
<organism evidence="10 11">
    <name type="scientific">Delftia lacustris</name>
    <dbReference type="NCBI Taxonomy" id="558537"/>
    <lineage>
        <taxon>Bacteria</taxon>
        <taxon>Pseudomonadati</taxon>
        <taxon>Pseudomonadota</taxon>
        <taxon>Betaproteobacteria</taxon>
        <taxon>Burkholderiales</taxon>
        <taxon>Comamonadaceae</taxon>
        <taxon>Delftia</taxon>
    </lineage>
</organism>
<feature type="transmembrane region" description="Helical" evidence="9">
    <location>
        <begin position="369"/>
        <end position="386"/>
    </location>
</feature>
<feature type="transmembrane region" description="Helical" evidence="9">
    <location>
        <begin position="40"/>
        <end position="62"/>
    </location>
</feature>
<keyword evidence="7 9" id="KW-1133">Transmembrane helix</keyword>
<evidence type="ECO:0000256" key="5">
    <source>
        <dbReference type="ARBA" id="ARBA00022692"/>
    </source>
</evidence>
<keyword evidence="3 9" id="KW-0813">Transport</keyword>
<dbReference type="AlphaFoldDB" id="A0A1H3GZR9"/>
<feature type="transmembrane region" description="Helical" evidence="9">
    <location>
        <begin position="280"/>
        <end position="305"/>
    </location>
</feature>
<feature type="transmembrane region" description="Helical" evidence="9">
    <location>
        <begin position="317"/>
        <end position="336"/>
    </location>
</feature>
<evidence type="ECO:0000313" key="10">
    <source>
        <dbReference type="EMBL" id="SDY08435.1"/>
    </source>
</evidence>
<comment type="function">
    <text evidence="9">Component of the transport system for branched-chain amino acids.</text>
</comment>
<dbReference type="NCBIfam" id="TIGR00796">
    <property type="entry name" value="livcs"/>
    <property type="match status" value="1"/>
</dbReference>
<evidence type="ECO:0000256" key="8">
    <source>
        <dbReference type="ARBA" id="ARBA00023136"/>
    </source>
</evidence>
<feature type="transmembrane region" description="Helical" evidence="9">
    <location>
        <begin position="406"/>
        <end position="422"/>
    </location>
</feature>
<keyword evidence="4" id="KW-1003">Cell membrane</keyword>
<name>A0A1H3GZR9_9BURK</name>
<feature type="transmembrane region" description="Helical" evidence="9">
    <location>
        <begin position="342"/>
        <end position="362"/>
    </location>
</feature>
<dbReference type="GO" id="GO:0015820">
    <property type="term" value="P:L-leucine transport"/>
    <property type="evidence" value="ECO:0007669"/>
    <property type="project" value="TreeGrafter"/>
</dbReference>
<dbReference type="PANTHER" id="PTHR30588:SF0">
    <property type="entry name" value="BRANCHED-CHAIN AMINO ACID PERMEASE BRNQ"/>
    <property type="match status" value="1"/>
</dbReference>